<keyword evidence="2" id="KW-1185">Reference proteome</keyword>
<dbReference type="Proteomes" id="UP000237105">
    <property type="component" value="Unassembled WGS sequence"/>
</dbReference>
<proteinExistence type="predicted"/>
<name>A0A2P5AQZ9_PARAD</name>
<protein>
    <submittedName>
        <fullName evidence="1">Uncharacterized protein</fullName>
    </submittedName>
</protein>
<sequence length="98" mass="10524">MGVVFVALQLRRLSYNGSETTGVNFVGDQRKARLLSSSQNSNTSPTLLHVATTPALTHPNDFDASTPDLIDYVKCPHKLPITLSCMSSIGFLSPSSSN</sequence>
<organism evidence="1 2">
    <name type="scientific">Parasponia andersonii</name>
    <name type="common">Sponia andersonii</name>
    <dbReference type="NCBI Taxonomy" id="3476"/>
    <lineage>
        <taxon>Eukaryota</taxon>
        <taxon>Viridiplantae</taxon>
        <taxon>Streptophyta</taxon>
        <taxon>Embryophyta</taxon>
        <taxon>Tracheophyta</taxon>
        <taxon>Spermatophyta</taxon>
        <taxon>Magnoliopsida</taxon>
        <taxon>eudicotyledons</taxon>
        <taxon>Gunneridae</taxon>
        <taxon>Pentapetalae</taxon>
        <taxon>rosids</taxon>
        <taxon>fabids</taxon>
        <taxon>Rosales</taxon>
        <taxon>Cannabaceae</taxon>
        <taxon>Parasponia</taxon>
    </lineage>
</organism>
<evidence type="ECO:0000313" key="2">
    <source>
        <dbReference type="Proteomes" id="UP000237105"/>
    </source>
</evidence>
<reference evidence="2" key="1">
    <citation type="submission" date="2016-06" db="EMBL/GenBank/DDBJ databases">
        <title>Parallel loss of symbiosis genes in relatives of nitrogen-fixing non-legume Parasponia.</title>
        <authorList>
            <person name="Van Velzen R."/>
            <person name="Holmer R."/>
            <person name="Bu F."/>
            <person name="Rutten L."/>
            <person name="Van Zeijl A."/>
            <person name="Liu W."/>
            <person name="Santuari L."/>
            <person name="Cao Q."/>
            <person name="Sharma T."/>
            <person name="Shen D."/>
            <person name="Roswanjaya Y."/>
            <person name="Wardhani T."/>
            <person name="Kalhor M.S."/>
            <person name="Jansen J."/>
            <person name="Van den Hoogen J."/>
            <person name="Gungor B."/>
            <person name="Hartog M."/>
            <person name="Hontelez J."/>
            <person name="Verver J."/>
            <person name="Yang W.-C."/>
            <person name="Schijlen E."/>
            <person name="Repin R."/>
            <person name="Schilthuizen M."/>
            <person name="Schranz E."/>
            <person name="Heidstra R."/>
            <person name="Miyata K."/>
            <person name="Fedorova E."/>
            <person name="Kohlen W."/>
            <person name="Bisseling T."/>
            <person name="Smit S."/>
            <person name="Geurts R."/>
        </authorList>
    </citation>
    <scope>NUCLEOTIDE SEQUENCE [LARGE SCALE GENOMIC DNA]</scope>
    <source>
        <strain evidence="2">cv. WU1-14</strain>
    </source>
</reference>
<accession>A0A2P5AQZ9</accession>
<comment type="caution">
    <text evidence="1">The sequence shown here is derived from an EMBL/GenBank/DDBJ whole genome shotgun (WGS) entry which is preliminary data.</text>
</comment>
<dbReference type="EMBL" id="JXTB01000479">
    <property type="protein sequence ID" value="PON38978.1"/>
    <property type="molecule type" value="Genomic_DNA"/>
</dbReference>
<dbReference type="AlphaFoldDB" id="A0A2P5AQZ9"/>
<evidence type="ECO:0000313" key="1">
    <source>
        <dbReference type="EMBL" id="PON38978.1"/>
    </source>
</evidence>
<gene>
    <name evidence="1" type="ORF">PanWU01x14_308430</name>
</gene>